<name>A0AAD8AWT0_BIOPF</name>
<accession>A0AAD8AWT0</accession>
<gene>
    <name evidence="1" type="ORF">Bpfe_026678</name>
</gene>
<proteinExistence type="predicted"/>
<feature type="non-terminal residue" evidence="1">
    <location>
        <position position="60"/>
    </location>
</feature>
<dbReference type="AlphaFoldDB" id="A0AAD8AWT0"/>
<reference evidence="1" key="2">
    <citation type="submission" date="2023-04" db="EMBL/GenBank/DDBJ databases">
        <authorList>
            <person name="Bu L."/>
            <person name="Lu L."/>
            <person name="Laidemitt M.R."/>
            <person name="Zhang S.M."/>
            <person name="Mutuku M."/>
            <person name="Mkoji G."/>
            <person name="Steinauer M."/>
            <person name="Loker E.S."/>
        </authorList>
    </citation>
    <scope>NUCLEOTIDE SEQUENCE</scope>
    <source>
        <strain evidence="1">KasaAsao</strain>
        <tissue evidence="1">Whole Snail</tissue>
    </source>
</reference>
<organism evidence="1 2">
    <name type="scientific">Biomphalaria pfeifferi</name>
    <name type="common">Bloodfluke planorb</name>
    <name type="synonym">Freshwater snail</name>
    <dbReference type="NCBI Taxonomy" id="112525"/>
    <lineage>
        <taxon>Eukaryota</taxon>
        <taxon>Metazoa</taxon>
        <taxon>Spiralia</taxon>
        <taxon>Lophotrochozoa</taxon>
        <taxon>Mollusca</taxon>
        <taxon>Gastropoda</taxon>
        <taxon>Heterobranchia</taxon>
        <taxon>Euthyneura</taxon>
        <taxon>Panpulmonata</taxon>
        <taxon>Hygrophila</taxon>
        <taxon>Lymnaeoidea</taxon>
        <taxon>Planorbidae</taxon>
        <taxon>Biomphalaria</taxon>
    </lineage>
</organism>
<dbReference type="EMBL" id="JASAOG010000209">
    <property type="protein sequence ID" value="KAK0043904.1"/>
    <property type="molecule type" value="Genomic_DNA"/>
</dbReference>
<protein>
    <submittedName>
        <fullName evidence="1">Uncharacterized protein</fullName>
    </submittedName>
</protein>
<evidence type="ECO:0000313" key="2">
    <source>
        <dbReference type="Proteomes" id="UP001233172"/>
    </source>
</evidence>
<dbReference type="Proteomes" id="UP001233172">
    <property type="component" value="Unassembled WGS sequence"/>
</dbReference>
<evidence type="ECO:0000313" key="1">
    <source>
        <dbReference type="EMBL" id="KAK0043904.1"/>
    </source>
</evidence>
<keyword evidence="2" id="KW-1185">Reference proteome</keyword>
<sequence length="60" mass="6800">MLVPASEDSRDRTYFFGTAVDEDALSIPMFTLKKRVTVMMTFGRYGLLACIILDDFDVSE</sequence>
<comment type="caution">
    <text evidence="1">The sequence shown here is derived from an EMBL/GenBank/DDBJ whole genome shotgun (WGS) entry which is preliminary data.</text>
</comment>
<reference evidence="1" key="1">
    <citation type="journal article" date="2023" name="PLoS Negl. Trop. Dis.">
        <title>A genome sequence for Biomphalaria pfeifferi, the major vector snail for the human-infecting parasite Schistosoma mansoni.</title>
        <authorList>
            <person name="Bu L."/>
            <person name="Lu L."/>
            <person name="Laidemitt M.R."/>
            <person name="Zhang S.M."/>
            <person name="Mutuku M."/>
            <person name="Mkoji G."/>
            <person name="Steinauer M."/>
            <person name="Loker E.S."/>
        </authorList>
    </citation>
    <scope>NUCLEOTIDE SEQUENCE</scope>
    <source>
        <strain evidence="1">KasaAsao</strain>
    </source>
</reference>